<reference evidence="1 4" key="2">
    <citation type="journal article" date="2020" name="FEMS Microbiol. Ecol.">
        <title>Temporal dynamics of bacterial communities during seed development and maturation.</title>
        <authorList>
            <person name="Chesneau G."/>
            <person name="Torres-Cortes G."/>
            <person name="Briand M."/>
            <person name="Darrasse A."/>
            <person name="Preveaux A."/>
            <person name="Marais C."/>
            <person name="Jacques M.A."/>
            <person name="Shade A."/>
            <person name="Barret M."/>
        </authorList>
    </citation>
    <scope>NUCLEOTIDE SEQUENCE [LARGE SCALE GENOMIC DNA]</scope>
    <source>
        <strain evidence="1 4">CFBP13732</strain>
    </source>
</reference>
<organism evidence="2 3">
    <name type="scientific">Erwinia persicina</name>
    <dbReference type="NCBI Taxonomy" id="55211"/>
    <lineage>
        <taxon>Bacteria</taxon>
        <taxon>Pseudomonadati</taxon>
        <taxon>Pseudomonadota</taxon>
        <taxon>Gammaproteobacteria</taxon>
        <taxon>Enterobacterales</taxon>
        <taxon>Erwiniaceae</taxon>
        <taxon>Erwinia</taxon>
    </lineage>
</organism>
<evidence type="ECO:0000313" key="3">
    <source>
        <dbReference type="Proteomes" id="UP000306393"/>
    </source>
</evidence>
<dbReference type="Proteomes" id="UP000306393">
    <property type="component" value="Unassembled WGS sequence"/>
</dbReference>
<dbReference type="RefSeq" id="WP_137269335.1">
    <property type="nucleotide sequence ID" value="NZ_JACYNM010000029.1"/>
</dbReference>
<protein>
    <submittedName>
        <fullName evidence="1">PAAR domain-containing protein</fullName>
    </submittedName>
</protein>
<proteinExistence type="predicted"/>
<evidence type="ECO:0000313" key="4">
    <source>
        <dbReference type="Proteomes" id="UP000661012"/>
    </source>
</evidence>
<dbReference type="Proteomes" id="UP000661012">
    <property type="component" value="Unassembled WGS sequence"/>
</dbReference>
<sequence>MMRYAIWTGDTTTHGGILTEGEPTNTWGEKNSSHNAVLVGHKFWCPTCQCWSKFIEGTNRYRVQGKQRVLEGHSTSCGAVAIHRLGFSYRIEETTESFAASKIRRRNQLRVQARKNQQTDGGYSHRFTINNHSHHPVEYLIYSDGNLLDIGTATKSKFSCRTSSVVNLSESKKIHLAIKAPRPALK</sequence>
<name>A0A4U3FA07_9GAMM</name>
<dbReference type="OrthoDB" id="6860016at2"/>
<reference evidence="2 3" key="1">
    <citation type="journal article" date="2019" name="Sci. Rep.">
        <title>Differences in resource use lead to coexistence of seed-transmitted microbial populations.</title>
        <authorList>
            <person name="Torres-Cortes G."/>
            <person name="Garcia B.J."/>
            <person name="Compant S."/>
            <person name="Rezki S."/>
            <person name="Jones P."/>
            <person name="Preveaux A."/>
            <person name="Briand M."/>
            <person name="Roulet A."/>
            <person name="Bouchez O."/>
            <person name="Jacobson D."/>
            <person name="Barret M."/>
        </authorList>
    </citation>
    <scope>NUCLEOTIDE SEQUENCE [LARGE SCALE GENOMIC DNA]</scope>
    <source>
        <strain evidence="2 3">CFBP13511</strain>
    </source>
</reference>
<accession>A0A4U3FA07</accession>
<dbReference type="CDD" id="cd14744">
    <property type="entry name" value="PAAR_CT_2"/>
    <property type="match status" value="1"/>
</dbReference>
<dbReference type="InterPro" id="IPR008727">
    <property type="entry name" value="PAAR_motif"/>
</dbReference>
<gene>
    <name evidence="2" type="ORF">EpCFBP13511_12415</name>
    <name evidence="1" type="ORF">IFT93_21555</name>
</gene>
<dbReference type="EMBL" id="QGAC01000010">
    <property type="protein sequence ID" value="TKJ90070.1"/>
    <property type="molecule type" value="Genomic_DNA"/>
</dbReference>
<evidence type="ECO:0000313" key="1">
    <source>
        <dbReference type="EMBL" id="MBD8108960.1"/>
    </source>
</evidence>
<comment type="caution">
    <text evidence="2">The sequence shown here is derived from an EMBL/GenBank/DDBJ whole genome shotgun (WGS) entry which is preliminary data.</text>
</comment>
<evidence type="ECO:0000313" key="2">
    <source>
        <dbReference type="EMBL" id="TKJ90070.1"/>
    </source>
</evidence>
<dbReference type="Pfam" id="PF05488">
    <property type="entry name" value="PAAR_motif"/>
    <property type="match status" value="1"/>
</dbReference>
<dbReference type="EMBL" id="JACYNN010000029">
    <property type="protein sequence ID" value="MBD8108960.1"/>
    <property type="molecule type" value="Genomic_DNA"/>
</dbReference>
<keyword evidence="4" id="KW-1185">Reference proteome</keyword>
<dbReference type="AlphaFoldDB" id="A0A4U3FA07"/>